<comment type="caution">
    <text evidence="3">The sequence shown here is derived from an EMBL/GenBank/DDBJ whole genome shotgun (WGS) entry which is preliminary data.</text>
</comment>
<evidence type="ECO:0000256" key="1">
    <source>
        <dbReference type="SAM" id="MobiDB-lite"/>
    </source>
</evidence>
<feature type="transmembrane region" description="Helical" evidence="2">
    <location>
        <begin position="59"/>
        <end position="80"/>
    </location>
</feature>
<dbReference type="Proteomes" id="UP001558534">
    <property type="component" value="Unassembled WGS sequence"/>
</dbReference>
<feature type="region of interest" description="Disordered" evidence="1">
    <location>
        <begin position="34"/>
        <end position="54"/>
    </location>
</feature>
<organism evidence="3 4">
    <name type="scientific">Lysinibacillus xylanilyticus</name>
    <dbReference type="NCBI Taxonomy" id="582475"/>
    <lineage>
        <taxon>Bacteria</taxon>
        <taxon>Bacillati</taxon>
        <taxon>Bacillota</taxon>
        <taxon>Bacilli</taxon>
        <taxon>Bacillales</taxon>
        <taxon>Bacillaceae</taxon>
        <taxon>Lysinibacillus</taxon>
    </lineage>
</organism>
<dbReference type="RefSeq" id="WP_368637773.1">
    <property type="nucleotide sequence ID" value="NZ_JBFRHK010000014.1"/>
</dbReference>
<evidence type="ECO:0000256" key="2">
    <source>
        <dbReference type="SAM" id="Phobius"/>
    </source>
</evidence>
<proteinExistence type="predicted"/>
<keyword evidence="2" id="KW-0812">Transmembrane</keyword>
<sequence>MDDKQFEKRMELLKKSYDRIEPQLDPEAVFGQIEAENTMQQAEESNTTQKPPSKWQKPAVWIASIASVLLLGVLVSSYVINPSTFVQTTEQEQKQKQKQEQEYDEWLSNFTKKYQEKREQMRKELDIPEKEFSEISLIQNADNEVYSLPKRKEMFLEIQSVNNDFFKGLETDILDDLQTPRELIQYIETYEDLMTFEESYYFYSIYSYRAEDIALYYSNKLAQYEKVLSQKPTSFPADLNQLIASANNQYLELRYNGESFEFKPNAVFGKDAPEYMDRLHPDVLGYFKYLATGSLLIGGELRYSIEDSTTILRLYEQTLLADNADEYNDNFNVLKGEFENTWLAIFKGTETNPIRTKTGQYKSEYMDLLAKIANGDYGEAMRETAQLILDEIKITGQSKTLEQLTTYDIWMGILHLRNDIFMQTQDGTTSIAIDDNWIEQTKLLYNSYVETRDDTMIDTLNPINIVSLFLYAHGVGDRDIAQRLLTDAVDINTVVQFDGMESFTALHEIGDSSLNIRATVKSAAHGVIGQQLSFKLTTVATENGGTRYLISAINN</sequence>
<accession>A0ABV3W204</accession>
<evidence type="ECO:0000313" key="3">
    <source>
        <dbReference type="EMBL" id="MEX3747209.1"/>
    </source>
</evidence>
<dbReference type="EMBL" id="JBFRHK010000014">
    <property type="protein sequence ID" value="MEX3747209.1"/>
    <property type="molecule type" value="Genomic_DNA"/>
</dbReference>
<keyword evidence="2" id="KW-1133">Transmembrane helix</keyword>
<evidence type="ECO:0000313" key="4">
    <source>
        <dbReference type="Proteomes" id="UP001558534"/>
    </source>
</evidence>
<keyword evidence="2" id="KW-0472">Membrane</keyword>
<name>A0ABV3W204_9BACI</name>
<reference evidence="3 4" key="1">
    <citation type="submission" date="2024-07" db="EMBL/GenBank/DDBJ databases">
        <title>Characterization of a bacterium isolated from hydrolysated instant sea cucumber by whole-genome sequencing and metabolomics.</title>
        <authorList>
            <person name="Luo X."/>
            <person name="Zhang Z."/>
            <person name="Zheng Z."/>
            <person name="Zhang W."/>
            <person name="Ming T."/>
            <person name="Jiao L."/>
            <person name="Su X."/>
            <person name="Kong F."/>
            <person name="Xu J."/>
        </authorList>
    </citation>
    <scope>NUCLEOTIDE SEQUENCE [LARGE SCALE GENOMIC DNA]</scope>
    <source>
        <strain evidence="3 4">XL-2024</strain>
    </source>
</reference>
<keyword evidence="4" id="KW-1185">Reference proteome</keyword>
<gene>
    <name evidence="3" type="ORF">AB1300_19045</name>
</gene>
<feature type="compositionally biased region" description="Polar residues" evidence="1">
    <location>
        <begin position="35"/>
        <end position="51"/>
    </location>
</feature>
<protein>
    <submittedName>
        <fullName evidence="3">Uncharacterized protein</fullName>
    </submittedName>
</protein>